<organism evidence="2 3">
    <name type="scientific">Caenorhabditis auriculariae</name>
    <dbReference type="NCBI Taxonomy" id="2777116"/>
    <lineage>
        <taxon>Eukaryota</taxon>
        <taxon>Metazoa</taxon>
        <taxon>Ecdysozoa</taxon>
        <taxon>Nematoda</taxon>
        <taxon>Chromadorea</taxon>
        <taxon>Rhabditida</taxon>
        <taxon>Rhabditina</taxon>
        <taxon>Rhabditomorpha</taxon>
        <taxon>Rhabditoidea</taxon>
        <taxon>Rhabditidae</taxon>
        <taxon>Peloderinae</taxon>
        <taxon>Caenorhabditis</taxon>
    </lineage>
</organism>
<evidence type="ECO:0000313" key="2">
    <source>
        <dbReference type="EMBL" id="CAD6200237.1"/>
    </source>
</evidence>
<proteinExistence type="predicted"/>
<sequence length="135" mass="15619">MCSRFHQHFLVSELRFVQPAYQIFILLSMFLVFIERQIEAQCLLAAEIEVIVGREGRDVTVNVSCLYICSASVDMRLTSMSVRRPEAATSRSTRPEIEVIMSVRRARKMCVHRPLQPDADIQKRRAQFAQILFCI</sequence>
<accession>A0A8S1HX90</accession>
<evidence type="ECO:0000313" key="3">
    <source>
        <dbReference type="Proteomes" id="UP000835052"/>
    </source>
</evidence>
<comment type="caution">
    <text evidence="2">The sequence shown here is derived from an EMBL/GenBank/DDBJ whole genome shotgun (WGS) entry which is preliminary data.</text>
</comment>
<dbReference type="EMBL" id="CAJGYM010000263">
    <property type="protein sequence ID" value="CAD6200237.1"/>
    <property type="molecule type" value="Genomic_DNA"/>
</dbReference>
<feature type="transmembrane region" description="Helical" evidence="1">
    <location>
        <begin position="16"/>
        <end position="34"/>
    </location>
</feature>
<name>A0A8S1HX90_9PELO</name>
<keyword evidence="1" id="KW-1133">Transmembrane helix</keyword>
<keyword evidence="1" id="KW-0812">Transmembrane</keyword>
<dbReference type="Proteomes" id="UP000835052">
    <property type="component" value="Unassembled WGS sequence"/>
</dbReference>
<dbReference type="AlphaFoldDB" id="A0A8S1HX90"/>
<reference evidence="2" key="1">
    <citation type="submission" date="2020-10" db="EMBL/GenBank/DDBJ databases">
        <authorList>
            <person name="Kikuchi T."/>
        </authorList>
    </citation>
    <scope>NUCLEOTIDE SEQUENCE</scope>
    <source>
        <strain evidence="2">NKZ352</strain>
    </source>
</reference>
<keyword evidence="1" id="KW-0472">Membrane</keyword>
<evidence type="ECO:0000256" key="1">
    <source>
        <dbReference type="SAM" id="Phobius"/>
    </source>
</evidence>
<keyword evidence="3" id="KW-1185">Reference proteome</keyword>
<protein>
    <submittedName>
        <fullName evidence="2">Uncharacterized protein</fullName>
    </submittedName>
</protein>
<gene>
    <name evidence="2" type="ORF">CAUJ_LOCUS16134</name>
</gene>